<comment type="similarity">
    <text evidence="1">Belongs to the cytochrome P450 family.</text>
</comment>
<dbReference type="PANTHER" id="PTHR47955:SF15">
    <property type="entry name" value="CYTOCHROME P450 71A2-LIKE"/>
    <property type="match status" value="1"/>
</dbReference>
<organism evidence="4 5">
    <name type="scientific">Ensete ventricosum</name>
    <name type="common">Abyssinian banana</name>
    <name type="synonym">Musa ensete</name>
    <dbReference type="NCBI Taxonomy" id="4639"/>
    <lineage>
        <taxon>Eukaryota</taxon>
        <taxon>Viridiplantae</taxon>
        <taxon>Streptophyta</taxon>
        <taxon>Embryophyta</taxon>
        <taxon>Tracheophyta</taxon>
        <taxon>Spermatophyta</taxon>
        <taxon>Magnoliopsida</taxon>
        <taxon>Liliopsida</taxon>
        <taxon>Zingiberales</taxon>
        <taxon>Musaceae</taxon>
        <taxon>Ensete</taxon>
    </lineage>
</organism>
<evidence type="ECO:0000313" key="4">
    <source>
        <dbReference type="EMBL" id="KAJ8498583.1"/>
    </source>
</evidence>
<keyword evidence="2" id="KW-0479">Metal-binding</keyword>
<proteinExistence type="inferred from homology"/>
<evidence type="ECO:0000256" key="1">
    <source>
        <dbReference type="ARBA" id="ARBA00010617"/>
    </source>
</evidence>
<dbReference type="EMBL" id="JAQQAF010000003">
    <property type="protein sequence ID" value="KAJ8498583.1"/>
    <property type="molecule type" value="Genomic_DNA"/>
</dbReference>
<dbReference type="Proteomes" id="UP001222027">
    <property type="component" value="Unassembled WGS sequence"/>
</dbReference>
<dbReference type="PRINTS" id="PR00463">
    <property type="entry name" value="EP450I"/>
</dbReference>
<name>A0AAV8RI62_ENSVE</name>
<keyword evidence="5" id="KW-1185">Reference proteome</keyword>
<dbReference type="InterPro" id="IPR036396">
    <property type="entry name" value="Cyt_P450_sf"/>
</dbReference>
<reference evidence="4 5" key="1">
    <citation type="submission" date="2022-12" db="EMBL/GenBank/DDBJ databases">
        <title>Chromosome-scale assembly of the Ensete ventricosum genome.</title>
        <authorList>
            <person name="Dussert Y."/>
            <person name="Stocks J."/>
            <person name="Wendawek A."/>
            <person name="Woldeyes F."/>
            <person name="Nichols R.A."/>
            <person name="Borrell J.S."/>
        </authorList>
    </citation>
    <scope>NUCLEOTIDE SEQUENCE [LARGE SCALE GENOMIC DNA]</scope>
    <source>
        <strain evidence="5">cv. Maze</strain>
        <tissue evidence="4">Seeds</tissue>
    </source>
</reference>
<evidence type="ECO:0000256" key="2">
    <source>
        <dbReference type="ARBA" id="ARBA00022723"/>
    </source>
</evidence>
<comment type="caution">
    <text evidence="4">The sequence shown here is derived from an EMBL/GenBank/DDBJ whole genome shotgun (WGS) entry which is preliminary data.</text>
</comment>
<dbReference type="InterPro" id="IPR001128">
    <property type="entry name" value="Cyt_P450"/>
</dbReference>
<dbReference type="GO" id="GO:0016705">
    <property type="term" value="F:oxidoreductase activity, acting on paired donors, with incorporation or reduction of molecular oxygen"/>
    <property type="evidence" value="ECO:0007669"/>
    <property type="project" value="InterPro"/>
</dbReference>
<evidence type="ECO:0008006" key="6">
    <source>
        <dbReference type="Google" id="ProtNLM"/>
    </source>
</evidence>
<dbReference type="SUPFAM" id="SSF48264">
    <property type="entry name" value="Cytochrome P450"/>
    <property type="match status" value="1"/>
</dbReference>
<dbReference type="Gene3D" id="1.10.630.10">
    <property type="entry name" value="Cytochrome P450"/>
    <property type="match status" value="1"/>
</dbReference>
<dbReference type="AlphaFoldDB" id="A0AAV8RI62"/>
<dbReference type="GO" id="GO:0005506">
    <property type="term" value="F:iron ion binding"/>
    <property type="evidence" value="ECO:0007669"/>
    <property type="project" value="InterPro"/>
</dbReference>
<sequence>MSFHRFLVARLDALPLSLLALVALSSLLLLFRARPKKPSHVPSPWRLPLIGNLHQLGSLPHRSLRSMSEKHGPVMLLYFGRVPTVVVSSAAAAQEVMKTHDLVFASRPDSSLSDRLTYGSKDVAFSKYGEFWRQVKRICVLHLLSLKRVRSYRSIREEEVALLVEKIRAASSRVNISEMIVSLSSNIICRVAFGRKHIEEEGGGTGVRALFSELITVLGAFPLRDFVPLLGWIDRLNGLDARVRKTAIQFDAFIEKVLEEHERETHTKAARDDTSTMDFADILLSSDAVDGIALSRDCIKAIILDMITGGTDTTEASGIAAHKKSSLILVAKPPNL</sequence>
<keyword evidence="3" id="KW-0408">Iron</keyword>
<dbReference type="GO" id="GO:0004497">
    <property type="term" value="F:monooxygenase activity"/>
    <property type="evidence" value="ECO:0007669"/>
    <property type="project" value="InterPro"/>
</dbReference>
<accession>A0AAV8RI62</accession>
<evidence type="ECO:0000313" key="5">
    <source>
        <dbReference type="Proteomes" id="UP001222027"/>
    </source>
</evidence>
<dbReference type="Pfam" id="PF00067">
    <property type="entry name" value="p450"/>
    <property type="match status" value="1"/>
</dbReference>
<evidence type="ECO:0000256" key="3">
    <source>
        <dbReference type="ARBA" id="ARBA00023004"/>
    </source>
</evidence>
<dbReference type="GO" id="GO:0020037">
    <property type="term" value="F:heme binding"/>
    <property type="evidence" value="ECO:0007669"/>
    <property type="project" value="InterPro"/>
</dbReference>
<protein>
    <recommendedName>
        <fullName evidence="6">Cytochrome P450</fullName>
    </recommendedName>
</protein>
<dbReference type="InterPro" id="IPR002401">
    <property type="entry name" value="Cyt_P450_E_grp-I"/>
</dbReference>
<gene>
    <name evidence="4" type="ORF">OPV22_009135</name>
</gene>
<dbReference type="PANTHER" id="PTHR47955">
    <property type="entry name" value="CYTOCHROME P450 FAMILY 71 PROTEIN"/>
    <property type="match status" value="1"/>
</dbReference>